<dbReference type="Gene3D" id="3.30.40.10">
    <property type="entry name" value="Zinc/RING finger domain, C3HC4 (zinc finger)"/>
    <property type="match status" value="1"/>
</dbReference>
<evidence type="ECO:0000256" key="1">
    <source>
        <dbReference type="ARBA" id="ARBA00022723"/>
    </source>
</evidence>
<dbReference type="InterPro" id="IPR040204">
    <property type="entry name" value="UBR7"/>
</dbReference>
<dbReference type="SMART" id="SM00396">
    <property type="entry name" value="ZnF_UBR1"/>
    <property type="match status" value="1"/>
</dbReference>
<dbReference type="InterPro" id="IPR013083">
    <property type="entry name" value="Znf_RING/FYVE/PHD"/>
</dbReference>
<evidence type="ECO:0000313" key="6">
    <source>
        <dbReference type="Proteomes" id="UP000326759"/>
    </source>
</evidence>
<dbReference type="InterPro" id="IPR003126">
    <property type="entry name" value="Znf_UBR"/>
</dbReference>
<dbReference type="PANTHER" id="PTHR13513:SF9">
    <property type="entry name" value="E3 UBIQUITIN-PROTEIN LIGASE UBR7-RELATED"/>
    <property type="match status" value="1"/>
</dbReference>
<protein>
    <submittedName>
        <fullName evidence="5">Putative E3 ubiquitin-protein ligase UBR7</fullName>
    </submittedName>
</protein>
<dbReference type="Proteomes" id="UP000326759">
    <property type="component" value="Unassembled WGS sequence"/>
</dbReference>
<feature type="domain" description="UBR-type" evidence="4">
    <location>
        <begin position="1"/>
        <end position="56"/>
    </location>
</feature>
<dbReference type="CDD" id="cd15542">
    <property type="entry name" value="PHD_UBR7"/>
    <property type="match status" value="1"/>
</dbReference>
<gene>
    <name evidence="5" type="primary">UBR7</name>
    <name evidence="5" type="ORF">Anas_12183</name>
</gene>
<comment type="caution">
    <text evidence="5">The sequence shown here is derived from an EMBL/GenBank/DDBJ whole genome shotgun (WGS) entry which is preliminary data.</text>
</comment>
<dbReference type="SUPFAM" id="SSF57903">
    <property type="entry name" value="FYVE/PHD zinc finger"/>
    <property type="match status" value="1"/>
</dbReference>
<dbReference type="EMBL" id="SEYY01006667">
    <property type="protein sequence ID" value="KAB7502812.1"/>
    <property type="molecule type" value="Genomic_DNA"/>
</dbReference>
<evidence type="ECO:0000259" key="4">
    <source>
        <dbReference type="SMART" id="SM00396"/>
    </source>
</evidence>
<evidence type="ECO:0000256" key="2">
    <source>
        <dbReference type="ARBA" id="ARBA00022771"/>
    </source>
</evidence>
<dbReference type="GO" id="GO:0061630">
    <property type="term" value="F:ubiquitin protein ligase activity"/>
    <property type="evidence" value="ECO:0007669"/>
    <property type="project" value="InterPro"/>
</dbReference>
<dbReference type="PANTHER" id="PTHR13513">
    <property type="entry name" value="E3 UBIQUITIN-PROTEIN LIGASE UBR7"/>
    <property type="match status" value="1"/>
</dbReference>
<dbReference type="InterPro" id="IPR011011">
    <property type="entry name" value="Znf_FYVE_PHD"/>
</dbReference>
<keyword evidence="3" id="KW-0862">Zinc</keyword>
<evidence type="ECO:0000256" key="3">
    <source>
        <dbReference type="ARBA" id="ARBA00022833"/>
    </source>
</evidence>
<keyword evidence="6" id="KW-1185">Reference proteome</keyword>
<dbReference type="Pfam" id="PF02207">
    <property type="entry name" value="zf-UBR"/>
    <property type="match status" value="1"/>
</dbReference>
<reference evidence="5 6" key="1">
    <citation type="journal article" date="2019" name="PLoS Biol.">
        <title>Sex chromosomes control vertical transmission of feminizing Wolbachia symbionts in an isopod.</title>
        <authorList>
            <person name="Becking T."/>
            <person name="Chebbi M.A."/>
            <person name="Giraud I."/>
            <person name="Moumen B."/>
            <person name="Laverre T."/>
            <person name="Caubet Y."/>
            <person name="Peccoud J."/>
            <person name="Gilbert C."/>
            <person name="Cordaux R."/>
        </authorList>
    </citation>
    <scope>NUCLEOTIDE SEQUENCE [LARGE SCALE GENOMIC DNA]</scope>
    <source>
        <strain evidence="5">ANa2</strain>
        <tissue evidence="5">Whole body excluding digestive tract and cuticle</tissue>
    </source>
</reference>
<evidence type="ECO:0000313" key="5">
    <source>
        <dbReference type="EMBL" id="KAB7502812.1"/>
    </source>
</evidence>
<name>A0A5N5T8J2_9CRUS</name>
<dbReference type="GO" id="GO:0008270">
    <property type="term" value="F:zinc ion binding"/>
    <property type="evidence" value="ECO:0007669"/>
    <property type="project" value="UniProtKB-KW"/>
</dbReference>
<dbReference type="InterPro" id="IPR047506">
    <property type="entry name" value="UBR7-like_UBR-box"/>
</dbReference>
<dbReference type="AlphaFoldDB" id="A0A5N5T8J2"/>
<keyword evidence="2" id="KW-0863">Zinc-finger</keyword>
<accession>A0A5N5T8J2</accession>
<proteinExistence type="predicted"/>
<sequence length="320" mass="36882">MTCCPITSDVNAGICLACSYHCHEGHELVELYTKRYFRCDCGTPKFPTSNPCKLNAEKPSSNTDNKYNQNFKGKYCTCSRPYPDPEDTVEDNMIQCIICEDWYHGRHLKMDNLPADEDYAEMVCFQCTVKLPFLRNYLSDTTVRCEKETTEVDVCSVENKTDSNEDIANEENISLNSEVTCKIKEAKDCSPVSETLFLKENWRKDLCTCGSCDELYKNLKVSFLVDPEDTVIYYESQGRSKRALAPSGVQREIDALSSLDRITRTELVHEYNNLSTSLRDYLRKFAENGKVVRDEDIREFFSQLSANKKQKKDSFQYFCK</sequence>
<keyword evidence="1" id="KW-0479">Metal-binding</keyword>
<dbReference type="OrthoDB" id="10262564at2759"/>
<dbReference type="GO" id="GO:0005737">
    <property type="term" value="C:cytoplasm"/>
    <property type="evidence" value="ECO:0007669"/>
    <property type="project" value="TreeGrafter"/>
</dbReference>
<organism evidence="5 6">
    <name type="scientific">Armadillidium nasatum</name>
    <dbReference type="NCBI Taxonomy" id="96803"/>
    <lineage>
        <taxon>Eukaryota</taxon>
        <taxon>Metazoa</taxon>
        <taxon>Ecdysozoa</taxon>
        <taxon>Arthropoda</taxon>
        <taxon>Crustacea</taxon>
        <taxon>Multicrustacea</taxon>
        <taxon>Malacostraca</taxon>
        <taxon>Eumalacostraca</taxon>
        <taxon>Peracarida</taxon>
        <taxon>Isopoda</taxon>
        <taxon>Oniscidea</taxon>
        <taxon>Crinocheta</taxon>
        <taxon>Armadillidiidae</taxon>
        <taxon>Armadillidium</taxon>
    </lineage>
</organism>
<dbReference type="CDD" id="cd19677">
    <property type="entry name" value="UBR-box_UBR7"/>
    <property type="match status" value="1"/>
</dbReference>